<dbReference type="InterPro" id="IPR033452">
    <property type="entry name" value="GH30_C"/>
</dbReference>
<comment type="caution">
    <text evidence="6">The sequence shown here is derived from an EMBL/GenBank/DDBJ whole genome shotgun (WGS) entry which is preliminary data.</text>
</comment>
<gene>
    <name evidence="6" type="ORF">FNF29_04532</name>
</gene>
<dbReference type="InterPro" id="IPR017853">
    <property type="entry name" value="GH"/>
</dbReference>
<dbReference type="InterPro" id="IPR033453">
    <property type="entry name" value="Glyco_hydro_30_TIM-barrel"/>
</dbReference>
<keyword evidence="2" id="KW-0732">Signal</keyword>
<dbReference type="SUPFAM" id="SSF51445">
    <property type="entry name" value="(Trans)glycosidases"/>
    <property type="match status" value="1"/>
</dbReference>
<dbReference type="OMA" id="FGGIAWH"/>
<name>A0A5A8CFT3_CAFRO</name>
<dbReference type="PANTHER" id="PTHR11069:SF23">
    <property type="entry name" value="LYSOSOMAL ACID GLUCOSYLCERAMIDASE"/>
    <property type="match status" value="1"/>
</dbReference>
<feature type="domain" description="Glycosyl hydrolase family 30 beta sandwich" evidence="5">
    <location>
        <begin position="459"/>
        <end position="524"/>
    </location>
</feature>
<reference evidence="6 7" key="1">
    <citation type="submission" date="2019-07" db="EMBL/GenBank/DDBJ databases">
        <title>Genomes of Cafeteria roenbergensis.</title>
        <authorList>
            <person name="Fischer M.G."/>
            <person name="Hackl T."/>
            <person name="Roman M."/>
        </authorList>
    </citation>
    <scope>NUCLEOTIDE SEQUENCE [LARGE SCALE GENOMIC DNA]</scope>
    <source>
        <strain evidence="6 7">BVI</strain>
    </source>
</reference>
<dbReference type="AlphaFoldDB" id="A0A5A8CFT3"/>
<keyword evidence="3" id="KW-0378">Hydrolase</keyword>
<proteinExistence type="inferred from homology"/>
<evidence type="ECO:0000259" key="4">
    <source>
        <dbReference type="Pfam" id="PF02055"/>
    </source>
</evidence>
<feature type="domain" description="Glycosyl hydrolase family 30 TIM-barrel" evidence="4">
    <location>
        <begin position="45"/>
        <end position="386"/>
    </location>
</feature>
<dbReference type="Pfam" id="PF17189">
    <property type="entry name" value="Glyco_hydro_30C"/>
    <property type="match status" value="1"/>
</dbReference>
<evidence type="ECO:0000313" key="7">
    <source>
        <dbReference type="Proteomes" id="UP000323011"/>
    </source>
</evidence>
<dbReference type="Pfam" id="PF02055">
    <property type="entry name" value="Glyco_hydro_30"/>
    <property type="match status" value="1"/>
</dbReference>
<evidence type="ECO:0000256" key="1">
    <source>
        <dbReference type="ARBA" id="ARBA00005382"/>
    </source>
</evidence>
<dbReference type="InterPro" id="IPR013780">
    <property type="entry name" value="Glyco_hydro_b"/>
</dbReference>
<dbReference type="Proteomes" id="UP000323011">
    <property type="component" value="Unassembled WGS sequence"/>
</dbReference>
<accession>A0A5A8CFT3</accession>
<comment type="similarity">
    <text evidence="1">Belongs to the glycosyl hydrolase 30 family.</text>
</comment>
<dbReference type="GO" id="GO:0016020">
    <property type="term" value="C:membrane"/>
    <property type="evidence" value="ECO:0007669"/>
    <property type="project" value="GOC"/>
</dbReference>
<organism evidence="6 7">
    <name type="scientific">Cafeteria roenbergensis</name>
    <name type="common">Marine flagellate</name>
    <dbReference type="NCBI Taxonomy" id="33653"/>
    <lineage>
        <taxon>Eukaryota</taxon>
        <taxon>Sar</taxon>
        <taxon>Stramenopiles</taxon>
        <taxon>Bigyra</taxon>
        <taxon>Opalozoa</taxon>
        <taxon>Bicosoecida</taxon>
        <taxon>Cafeteriaceae</taxon>
        <taxon>Cafeteria</taxon>
    </lineage>
</organism>
<dbReference type="Gene3D" id="3.20.20.80">
    <property type="entry name" value="Glycosidases"/>
    <property type="match status" value="2"/>
</dbReference>
<evidence type="ECO:0000313" key="6">
    <source>
        <dbReference type="EMBL" id="KAA0151608.1"/>
    </source>
</evidence>
<dbReference type="GO" id="GO:0006680">
    <property type="term" value="P:glucosylceramide catabolic process"/>
    <property type="evidence" value="ECO:0007669"/>
    <property type="project" value="TreeGrafter"/>
</dbReference>
<evidence type="ECO:0000256" key="3">
    <source>
        <dbReference type="ARBA" id="ARBA00022801"/>
    </source>
</evidence>
<dbReference type="PRINTS" id="PR00843">
    <property type="entry name" value="GLHYDRLASE30"/>
</dbReference>
<dbReference type="InterPro" id="IPR001139">
    <property type="entry name" value="Glyco_hydro_30"/>
</dbReference>
<dbReference type="EMBL" id="VLTN01000026">
    <property type="protein sequence ID" value="KAA0151608.1"/>
    <property type="molecule type" value="Genomic_DNA"/>
</dbReference>
<dbReference type="GO" id="GO:0004348">
    <property type="term" value="F:glucosylceramidase activity"/>
    <property type="evidence" value="ECO:0007669"/>
    <property type="project" value="InterPro"/>
</dbReference>
<evidence type="ECO:0000259" key="5">
    <source>
        <dbReference type="Pfam" id="PF17189"/>
    </source>
</evidence>
<dbReference type="Gene3D" id="2.60.40.1180">
    <property type="entry name" value="Golgi alpha-mannosidase II"/>
    <property type="match status" value="1"/>
</dbReference>
<keyword evidence="7" id="KW-1185">Reference proteome</keyword>
<evidence type="ECO:0000256" key="2">
    <source>
        <dbReference type="ARBA" id="ARBA00022729"/>
    </source>
</evidence>
<protein>
    <submittedName>
        <fullName evidence="6">Uncharacterized protein</fullName>
    </submittedName>
</protein>
<dbReference type="PANTHER" id="PTHR11069">
    <property type="entry name" value="GLUCOSYLCERAMIDASE"/>
    <property type="match status" value="1"/>
</dbReference>
<sequence>MLVTQTAANTSQRLTPMPPRAFVKGGAAPGVATLTVDRSATAQTIVGFGGAFTGSSAWLYAQMNATMKAQFISMYFGRAQGIGYTLGRVPMGSADFAVQPSVSYAMVANDTDLEFFSIDVERAWKLPLIADASAAVQAASASSGRVRGGASGQALGLVASPWSPPAWMKTNKQMICDLWSIVTGCQIEDSDAVKAVYANYFVKTAQAYRQAGAPIRWFTPQNEPGVKPFTYEGSEMNAEQQTDFIERHLGPALATLPAAERPGILVYDWNKNSDYVQFAGTVYNNSAASQYVEGSAVHWYDGDHFDSLSQVHALAPGKIILATEATARNDVDKAWEGGSWSIGEHYLHDLLGDLNNHVTGFIHWNLALKDDGGPLHVGPIVGLPIFGSDAPVIVDVPGSPPLQADVSAEQADAVLARAGQPPLPGRGRGRAPRSAGEQRIMAQVSYWYVGHVSRYALPGSVVLGTALSSVPDGVEATAVELPGGAGVVVVVLNTTPAPVVLDVVDAANGMHGNVTVPGNAAQTLRFA</sequence>